<keyword evidence="1" id="KW-0597">Phosphoprotein</keyword>
<keyword evidence="7" id="KW-0539">Nucleus</keyword>
<feature type="compositionally biased region" description="Low complexity" evidence="9">
    <location>
        <begin position="108"/>
        <end position="131"/>
    </location>
</feature>
<comment type="caution">
    <text evidence="12">The sequence shown here is derived from an EMBL/GenBank/DDBJ whole genome shotgun (WGS) entry which is preliminary data.</text>
</comment>
<dbReference type="Gene3D" id="3.10.390.10">
    <property type="entry name" value="SAND domain-like"/>
    <property type="match status" value="1"/>
</dbReference>
<keyword evidence="6" id="KW-0804">Transcription</keyword>
<dbReference type="Pfam" id="PF01753">
    <property type="entry name" value="zf-MYND"/>
    <property type="match status" value="1"/>
</dbReference>
<dbReference type="SMART" id="SM00258">
    <property type="entry name" value="SAND"/>
    <property type="match status" value="1"/>
</dbReference>
<evidence type="ECO:0000256" key="8">
    <source>
        <dbReference type="PROSITE-ProRule" id="PRU00134"/>
    </source>
</evidence>
<feature type="region of interest" description="Disordered" evidence="9">
    <location>
        <begin position="108"/>
        <end position="135"/>
    </location>
</feature>
<evidence type="ECO:0000313" key="12">
    <source>
        <dbReference type="EMBL" id="KAK3859164.1"/>
    </source>
</evidence>
<evidence type="ECO:0000256" key="2">
    <source>
        <dbReference type="ARBA" id="ARBA00022723"/>
    </source>
</evidence>
<dbReference type="InterPro" id="IPR000770">
    <property type="entry name" value="SAND_dom"/>
</dbReference>
<name>A0AAE1C159_PETCI</name>
<evidence type="ECO:0000259" key="10">
    <source>
        <dbReference type="PROSITE" id="PS50864"/>
    </source>
</evidence>
<organism evidence="12 13">
    <name type="scientific">Petrolisthes cinctipes</name>
    <name type="common">Flat porcelain crab</name>
    <dbReference type="NCBI Taxonomy" id="88211"/>
    <lineage>
        <taxon>Eukaryota</taxon>
        <taxon>Metazoa</taxon>
        <taxon>Ecdysozoa</taxon>
        <taxon>Arthropoda</taxon>
        <taxon>Crustacea</taxon>
        <taxon>Multicrustacea</taxon>
        <taxon>Malacostraca</taxon>
        <taxon>Eumalacostraca</taxon>
        <taxon>Eucarida</taxon>
        <taxon>Decapoda</taxon>
        <taxon>Pleocyemata</taxon>
        <taxon>Anomura</taxon>
        <taxon>Galatheoidea</taxon>
        <taxon>Porcellanidae</taxon>
        <taxon>Petrolisthes</taxon>
    </lineage>
</organism>
<dbReference type="InterPro" id="IPR002893">
    <property type="entry name" value="Znf_MYND"/>
</dbReference>
<feature type="domain" description="SAND" evidence="10">
    <location>
        <begin position="144"/>
        <end position="224"/>
    </location>
</feature>
<feature type="domain" description="MYND-type" evidence="11">
    <location>
        <begin position="454"/>
        <end position="490"/>
    </location>
</feature>
<dbReference type="FunFam" id="3.10.390.10:FF:000004">
    <property type="entry name" value="Deformed epidermal autoregulatory factor 1"/>
    <property type="match status" value="1"/>
</dbReference>
<keyword evidence="13" id="KW-1185">Reference proteome</keyword>
<feature type="region of interest" description="Disordered" evidence="9">
    <location>
        <begin position="49"/>
        <end position="70"/>
    </location>
</feature>
<dbReference type="Pfam" id="PF01342">
    <property type="entry name" value="SAND"/>
    <property type="match status" value="1"/>
</dbReference>
<reference evidence="12" key="1">
    <citation type="submission" date="2023-10" db="EMBL/GenBank/DDBJ databases">
        <title>Genome assemblies of two species of porcelain crab, Petrolisthes cinctipes and Petrolisthes manimaculis (Anomura: Porcellanidae).</title>
        <authorList>
            <person name="Angst P."/>
        </authorList>
    </citation>
    <scope>NUCLEOTIDE SEQUENCE</scope>
    <source>
        <strain evidence="12">PB745_01</strain>
        <tissue evidence="12">Gill</tissue>
    </source>
</reference>
<evidence type="ECO:0008006" key="14">
    <source>
        <dbReference type="Google" id="ProtNLM"/>
    </source>
</evidence>
<evidence type="ECO:0000256" key="4">
    <source>
        <dbReference type="ARBA" id="ARBA00022833"/>
    </source>
</evidence>
<protein>
    <recommendedName>
        <fullName evidence="14">Deformed epidermal autoregulatory factor 1</fullName>
    </recommendedName>
</protein>
<dbReference type="PROSITE" id="PS50864">
    <property type="entry name" value="SAND"/>
    <property type="match status" value="1"/>
</dbReference>
<dbReference type="GO" id="GO:0008270">
    <property type="term" value="F:zinc ion binding"/>
    <property type="evidence" value="ECO:0007669"/>
    <property type="project" value="UniProtKB-KW"/>
</dbReference>
<evidence type="ECO:0000256" key="3">
    <source>
        <dbReference type="ARBA" id="ARBA00022771"/>
    </source>
</evidence>
<evidence type="ECO:0000256" key="7">
    <source>
        <dbReference type="ARBA" id="ARBA00023242"/>
    </source>
</evidence>
<dbReference type="PROSITE" id="PS01360">
    <property type="entry name" value="ZF_MYND_1"/>
    <property type="match status" value="1"/>
</dbReference>
<accession>A0AAE1C159</accession>
<evidence type="ECO:0000313" key="13">
    <source>
        <dbReference type="Proteomes" id="UP001286313"/>
    </source>
</evidence>
<keyword evidence="2" id="KW-0479">Metal-binding</keyword>
<dbReference type="PANTHER" id="PTHR10417:SF15">
    <property type="entry name" value="STERILE ALPHA MOTIF DOMAIN-CONTAINING 11"/>
    <property type="match status" value="1"/>
</dbReference>
<evidence type="ECO:0000256" key="1">
    <source>
        <dbReference type="ARBA" id="ARBA00022553"/>
    </source>
</evidence>
<dbReference type="SUPFAM" id="SSF144232">
    <property type="entry name" value="HIT/MYND zinc finger-like"/>
    <property type="match status" value="1"/>
</dbReference>
<keyword evidence="5" id="KW-0805">Transcription regulation</keyword>
<keyword evidence="4" id="KW-0862">Zinc</keyword>
<dbReference type="Proteomes" id="UP001286313">
    <property type="component" value="Unassembled WGS sequence"/>
</dbReference>
<evidence type="ECO:0000259" key="11">
    <source>
        <dbReference type="PROSITE" id="PS50865"/>
    </source>
</evidence>
<evidence type="ECO:0000256" key="9">
    <source>
        <dbReference type="SAM" id="MobiDB-lite"/>
    </source>
</evidence>
<evidence type="ECO:0000256" key="5">
    <source>
        <dbReference type="ARBA" id="ARBA00023015"/>
    </source>
</evidence>
<dbReference type="Gene3D" id="6.10.140.2220">
    <property type="match status" value="1"/>
</dbReference>
<keyword evidence="3 8" id="KW-0863">Zinc-finger</keyword>
<dbReference type="EMBL" id="JAWQEG010005099">
    <property type="protein sequence ID" value="KAK3859164.1"/>
    <property type="molecule type" value="Genomic_DNA"/>
</dbReference>
<proteinExistence type="predicted"/>
<gene>
    <name evidence="12" type="ORF">Pcinc_034692</name>
</gene>
<dbReference type="PROSITE" id="PS50865">
    <property type="entry name" value="ZF_MYND_2"/>
    <property type="match status" value="1"/>
</dbReference>
<evidence type="ECO:0000256" key="6">
    <source>
        <dbReference type="ARBA" id="ARBA00023163"/>
    </source>
</evidence>
<dbReference type="PANTHER" id="PTHR10417">
    <property type="entry name" value="GLUCOCORTICOID MODULATORY ELEMENT-BINDING PROTEIN"/>
    <property type="match status" value="1"/>
</dbReference>
<dbReference type="GO" id="GO:0003677">
    <property type="term" value="F:DNA binding"/>
    <property type="evidence" value="ECO:0007669"/>
    <property type="project" value="UniProtKB-KW"/>
</dbReference>
<dbReference type="InterPro" id="IPR010919">
    <property type="entry name" value="SAND-like_dom_sf"/>
</dbReference>
<sequence length="516" mass="55855">MRRGNNEVIRTGVGGGVCQVDEVGITRRHSVPLPHVIIPNDVIDDQLSDVITTQPPTSPTTRDDDDDDEEVTIHPSQDVTLGHKTSIIVKQEGGPSFSSSTATKIITLSTTTSTSSSSSSSSRSSSTPIKSNATTTATFHLEPDWREAAHDSVLTIRCKKTTAELVKAKFGSGSRGKCILLGKQWFTPTEFEAHCGRSASKDWKRSIRFQGQSLLTLVEEGYLQVHATSCSCGACLDDDAATGSVRLHRPYKRKKRDRFFLETDKTLKQDMTSDHTSPASATPTTVTLPMSGLGDLTVVPGILMGEQAAPDVPTTPPGATTTTTVTGPTTAATTLIDPTTLPLDKAWEHMNEVLLGLERSVGEVREMLGDLKERCQQEGLTTRHKLLQEKEEAVNQAKLEAHLSTMAKSSEGFLVQVREDDGASSLQPIMLDSLISSVPALSPAPPLNGVRRKCVNCNRESELECSGCQGRNYCGDFCQRRDWVNHQSECGRATPTSEDPLSVTSAPPGYIFMLSD</sequence>
<dbReference type="SUPFAM" id="SSF63763">
    <property type="entry name" value="SAND domain-like"/>
    <property type="match status" value="1"/>
</dbReference>
<dbReference type="AlphaFoldDB" id="A0AAE1C159"/>